<keyword evidence="6" id="KW-1185">Reference proteome</keyword>
<feature type="repeat" description="TPR" evidence="3">
    <location>
        <begin position="708"/>
        <end position="741"/>
    </location>
</feature>
<keyword evidence="2 3" id="KW-0802">TPR repeat</keyword>
<keyword evidence="1" id="KW-0677">Repeat</keyword>
<feature type="compositionally biased region" description="Acidic residues" evidence="4">
    <location>
        <begin position="612"/>
        <end position="621"/>
    </location>
</feature>
<dbReference type="InterPro" id="IPR044244">
    <property type="entry name" value="TTC27/Emw1"/>
</dbReference>
<feature type="repeat" description="TPR" evidence="3">
    <location>
        <begin position="674"/>
        <end position="707"/>
    </location>
</feature>
<evidence type="ECO:0000256" key="2">
    <source>
        <dbReference type="ARBA" id="ARBA00022803"/>
    </source>
</evidence>
<dbReference type="PANTHER" id="PTHR16193">
    <property type="entry name" value="TETRATRICOPEPTIDE REPEAT PROTEIN 27"/>
    <property type="match status" value="1"/>
</dbReference>
<evidence type="ECO:0008006" key="7">
    <source>
        <dbReference type="Google" id="ProtNLM"/>
    </source>
</evidence>
<sequence>MDGFDIDLPADTAGSAAEETIPPKSHVPADQLSLANITGESPYLSAFETDGARDLVGRFVKGLERIAKDARATGGDATSEATTESSSTGDGAIRVGSAAFNAFLQANVTGPVLEGAAKCDQLFTSAFEGLPSESRPAGKRGQLPLDVLRGVCLRSLDVDGVSVYSYIPRIELFCFARWIFTSGEVALTDGDRDVGGLAGDLAWMRFRLHLWHYKLLSQPSFGPGSLFTKSGRFTDVATLQELIEQRLEDAGSRVLKHANELPRDAKVQFLLEKANAHIMLGHDPRAREALQEAAKTSGFVFALSGALGKRTKFQEKSTSQLIVLAKSSDHEETAAKDSAPSALALNDDTLLEKISFTNDKVEDVSDSDLPHALQGLTPENQPQLKTEDQIILLTEATLKDTFSPTDSLTSEEVLPFAVRVIEDKSANWQVYTQALLVRSRIELNRSRTIERGVLQMQAVVDQVIVDTDYSDAQSTGKIQSSGTSGADSVPTIEVSEADSDLQKNDPAKATSFLPAAKPSESASPQVRLRYVNALSSPPRWHLESELAFAWASVGSLISALEIFKRLRLWPEVALCLASSANTDDPDGRGSGGEEKARAIVRWRLFQRTERNAEDDDEDDDRIPDTDSLRAKDYYGAERDPPPPNAPRLWCILGDIENEPKHYARAWEISNCRFGRAQKSLGELYLQQKELEKAAEAYRLAVGVNRLSPELWGRLGDIELRLGHFPDATEAFQRAIGASNGEEGGEGARTWSNLGTALLSWYRQIAKEKKDLEETERKAKGEGEGERITNGDVDAISMPATARAAELGKPAYKLIQDALTAFKRGATIAHSNWRIWDNVVTLAASLSPEPALEDVILGTRNVLRIRNSEDALDAEILGVLLREVSKDAPTTQGDGVYVAPRGSLQNKVIALFEDEVVPLITTSSDVWSLVSRLRAWRRDYAGALEAAEKGWRAALGSSTSSSLSAPTSSTRAGKGSGNWQSGEDQEAWDTVTARTGELVAAYENWGPRIESIGEQRWKGKARSAVRSVMGKGKEMWEGSEGWNVLERLMEDLRV</sequence>
<dbReference type="EMBL" id="JARVKF010000330">
    <property type="protein sequence ID" value="KAK9419284.1"/>
    <property type="molecule type" value="Genomic_DNA"/>
</dbReference>
<dbReference type="SUPFAM" id="SSF48452">
    <property type="entry name" value="TPR-like"/>
    <property type="match status" value="1"/>
</dbReference>
<proteinExistence type="predicted"/>
<dbReference type="Proteomes" id="UP001408356">
    <property type="component" value="Unassembled WGS sequence"/>
</dbReference>
<dbReference type="InterPro" id="IPR011990">
    <property type="entry name" value="TPR-like_helical_dom_sf"/>
</dbReference>
<evidence type="ECO:0000256" key="4">
    <source>
        <dbReference type="SAM" id="MobiDB-lite"/>
    </source>
</evidence>
<evidence type="ECO:0000256" key="3">
    <source>
        <dbReference type="PROSITE-ProRule" id="PRU00339"/>
    </source>
</evidence>
<evidence type="ECO:0000313" key="6">
    <source>
        <dbReference type="Proteomes" id="UP001408356"/>
    </source>
</evidence>
<dbReference type="InterPro" id="IPR019734">
    <property type="entry name" value="TPR_rpt"/>
</dbReference>
<evidence type="ECO:0000313" key="5">
    <source>
        <dbReference type="EMBL" id="KAK9419284.1"/>
    </source>
</evidence>
<dbReference type="SMART" id="SM00028">
    <property type="entry name" value="TPR"/>
    <property type="match status" value="3"/>
</dbReference>
<dbReference type="Gene3D" id="1.25.40.10">
    <property type="entry name" value="Tetratricopeptide repeat domain"/>
    <property type="match status" value="1"/>
</dbReference>
<gene>
    <name evidence="5" type="ORF">SUNI508_01261</name>
</gene>
<feature type="compositionally biased region" description="Basic and acidic residues" evidence="4">
    <location>
        <begin position="622"/>
        <end position="640"/>
    </location>
</feature>
<name>A0ABR2UX47_9PEZI</name>
<feature type="compositionally biased region" description="Low complexity" evidence="4">
    <location>
        <begin position="956"/>
        <end position="969"/>
    </location>
</feature>
<organism evidence="5 6">
    <name type="scientific">Seiridium unicorne</name>
    <dbReference type="NCBI Taxonomy" id="138068"/>
    <lineage>
        <taxon>Eukaryota</taxon>
        <taxon>Fungi</taxon>
        <taxon>Dikarya</taxon>
        <taxon>Ascomycota</taxon>
        <taxon>Pezizomycotina</taxon>
        <taxon>Sordariomycetes</taxon>
        <taxon>Xylariomycetidae</taxon>
        <taxon>Amphisphaeriales</taxon>
        <taxon>Sporocadaceae</taxon>
        <taxon>Seiridium</taxon>
    </lineage>
</organism>
<comment type="caution">
    <text evidence="5">The sequence shown here is derived from an EMBL/GenBank/DDBJ whole genome shotgun (WGS) entry which is preliminary data.</text>
</comment>
<feature type="region of interest" description="Disordered" evidence="4">
    <location>
        <begin position="610"/>
        <end position="641"/>
    </location>
</feature>
<feature type="region of interest" description="Disordered" evidence="4">
    <location>
        <begin position="956"/>
        <end position="986"/>
    </location>
</feature>
<protein>
    <recommendedName>
        <fullName evidence="7">TPR repeat-containing protein</fullName>
    </recommendedName>
</protein>
<accession>A0ABR2UX47</accession>
<reference evidence="5 6" key="1">
    <citation type="journal article" date="2024" name="J. Plant Pathol.">
        <title>Sequence and assembly of the genome of Seiridium unicorne, isolate CBS 538.82, causal agent of cypress canker disease.</title>
        <authorList>
            <person name="Scali E."/>
            <person name="Rocca G.D."/>
            <person name="Danti R."/>
            <person name="Garbelotto M."/>
            <person name="Barberini S."/>
            <person name="Baroncelli R."/>
            <person name="Emiliani G."/>
        </authorList>
    </citation>
    <scope>NUCLEOTIDE SEQUENCE [LARGE SCALE GENOMIC DNA]</scope>
    <source>
        <strain evidence="5 6">BM-138-508</strain>
    </source>
</reference>
<evidence type="ECO:0000256" key="1">
    <source>
        <dbReference type="ARBA" id="ARBA00022737"/>
    </source>
</evidence>
<dbReference type="PROSITE" id="PS50005">
    <property type="entry name" value="TPR"/>
    <property type="match status" value="2"/>
</dbReference>
<dbReference type="PANTHER" id="PTHR16193:SF0">
    <property type="entry name" value="TETRATRICOPEPTIDE REPEAT PROTEIN 27"/>
    <property type="match status" value="1"/>
</dbReference>